<keyword evidence="2" id="KW-0732">Signal</keyword>
<proteinExistence type="predicted"/>
<feature type="compositionally biased region" description="Polar residues" evidence="1">
    <location>
        <begin position="81"/>
        <end position="93"/>
    </location>
</feature>
<organism evidence="3 4">
    <name type="scientific">Adhaeribacter pallidiroseus</name>
    <dbReference type="NCBI Taxonomy" id="2072847"/>
    <lineage>
        <taxon>Bacteria</taxon>
        <taxon>Pseudomonadati</taxon>
        <taxon>Bacteroidota</taxon>
        <taxon>Cytophagia</taxon>
        <taxon>Cytophagales</taxon>
        <taxon>Hymenobacteraceae</taxon>
        <taxon>Adhaeribacter</taxon>
    </lineage>
</organism>
<dbReference type="EMBL" id="QASA01000001">
    <property type="protein sequence ID" value="RDC64973.1"/>
    <property type="molecule type" value="Genomic_DNA"/>
</dbReference>
<evidence type="ECO:0008006" key="5">
    <source>
        <dbReference type="Google" id="ProtNLM"/>
    </source>
</evidence>
<evidence type="ECO:0000313" key="3">
    <source>
        <dbReference type="EMBL" id="RDC64973.1"/>
    </source>
</evidence>
<sequence>MLQNTLITALILLTLSSFSVQAQHEHHQHQPATNQTKPAETTKPTAPAEKKTAPEATPANHEHYQAQPAAPVTDTTHQHHQGTMPNHQAGTDTTKVDHSHHSSMMPGGKHDMPAMTHAFSRSLPMNRNGSGTAWNPDETPMYMYMKHAGNWNMMFHGSLYLRYTSQDLFNTGNRGSSKLDAPNWFMAMIQRPVGKRGLFNFNAMLSLDPITEGKQGYPLLFQSGETYKGQRLVDRQHPHDLFSELSVAYTHQINPDVDVTAYFGLPGEPALGPVAFMHRISSFNNPDAVLGHHWQDATHITFGVATLGVRYKNWKLEGSSFTGREPNENRYGIDKPLFDSHSYRLSYNPTRSLALQVSRGFIHSPEALEPETNVDRTTASVLHSKMLGDNKHITSALVWGLNDAGHDHREHSVLAESNLQLNKTGIYGRYEWIQKTPEELSLPQFEHDEIFNVHAFTLGVSRIVAQQWNTDLSLGLQGSVYAPGAELKPIYGKVPVSGEVYLRINPSLMRMH</sequence>
<dbReference type="Proteomes" id="UP000253919">
    <property type="component" value="Unassembled WGS sequence"/>
</dbReference>
<protein>
    <recommendedName>
        <fullName evidence="5">Alginate export domain-containing protein</fullName>
    </recommendedName>
</protein>
<gene>
    <name evidence="3" type="ORF">AHMF7616_03595</name>
</gene>
<reference evidence="3 4" key="1">
    <citation type="submission" date="2018-04" db="EMBL/GenBank/DDBJ databases">
        <title>Adhaeribacter sp. HMF7616 genome sequencing and assembly.</title>
        <authorList>
            <person name="Kang H."/>
            <person name="Kang J."/>
            <person name="Cha I."/>
            <person name="Kim H."/>
            <person name="Joh K."/>
        </authorList>
    </citation>
    <scope>NUCLEOTIDE SEQUENCE [LARGE SCALE GENOMIC DNA]</scope>
    <source>
        <strain evidence="3 4">HMF7616</strain>
    </source>
</reference>
<name>A0A369QJ64_9BACT</name>
<dbReference type="OrthoDB" id="5490906at2"/>
<keyword evidence="4" id="KW-1185">Reference proteome</keyword>
<feature type="region of interest" description="Disordered" evidence="1">
    <location>
        <begin position="23"/>
        <end position="107"/>
    </location>
</feature>
<comment type="caution">
    <text evidence="3">The sequence shown here is derived from an EMBL/GenBank/DDBJ whole genome shotgun (WGS) entry which is preliminary data.</text>
</comment>
<dbReference type="AlphaFoldDB" id="A0A369QJ64"/>
<feature type="signal peptide" evidence="2">
    <location>
        <begin position="1"/>
        <end position="22"/>
    </location>
</feature>
<dbReference type="RefSeq" id="WP_115374051.1">
    <property type="nucleotide sequence ID" value="NZ_QASA01000001.1"/>
</dbReference>
<evidence type="ECO:0000313" key="4">
    <source>
        <dbReference type="Proteomes" id="UP000253919"/>
    </source>
</evidence>
<feature type="chain" id="PRO_5016562906" description="Alginate export domain-containing protein" evidence="2">
    <location>
        <begin position="23"/>
        <end position="512"/>
    </location>
</feature>
<evidence type="ECO:0000256" key="1">
    <source>
        <dbReference type="SAM" id="MobiDB-lite"/>
    </source>
</evidence>
<accession>A0A369QJ64</accession>
<feature type="compositionally biased region" description="Low complexity" evidence="1">
    <location>
        <begin position="36"/>
        <end position="47"/>
    </location>
</feature>
<evidence type="ECO:0000256" key="2">
    <source>
        <dbReference type="SAM" id="SignalP"/>
    </source>
</evidence>